<gene>
    <name evidence="3" type="ORF">GA0061099_1007352</name>
</gene>
<dbReference type="InterPro" id="IPR050256">
    <property type="entry name" value="Glycosyltransferase_2"/>
</dbReference>
<dbReference type="CDD" id="cd04179">
    <property type="entry name" value="DPM_DPG-synthase_like"/>
    <property type="match status" value="1"/>
</dbReference>
<proteinExistence type="predicted"/>
<keyword evidence="1" id="KW-0472">Membrane</keyword>
<evidence type="ECO:0000313" key="4">
    <source>
        <dbReference type="Proteomes" id="UP000183174"/>
    </source>
</evidence>
<accession>A0A1C3WUM4</accession>
<dbReference type="RefSeq" id="WP_036024815.1">
    <property type="nucleotide sequence ID" value="NZ_FMAE01000007.1"/>
</dbReference>
<dbReference type="AlphaFoldDB" id="A0A1C3WUM4"/>
<keyword evidence="3" id="KW-0808">Transferase</keyword>
<evidence type="ECO:0000259" key="2">
    <source>
        <dbReference type="Pfam" id="PF00535"/>
    </source>
</evidence>
<evidence type="ECO:0000313" key="3">
    <source>
        <dbReference type="EMBL" id="SCB43742.1"/>
    </source>
</evidence>
<organism evidence="3 4">
    <name type="scientific">Bradyrhizobium yuanmingense</name>
    <dbReference type="NCBI Taxonomy" id="108015"/>
    <lineage>
        <taxon>Bacteria</taxon>
        <taxon>Pseudomonadati</taxon>
        <taxon>Pseudomonadota</taxon>
        <taxon>Alphaproteobacteria</taxon>
        <taxon>Hyphomicrobiales</taxon>
        <taxon>Nitrobacteraceae</taxon>
        <taxon>Bradyrhizobium</taxon>
    </lineage>
</organism>
<sequence length="313" mass="34750">MTTTQLRIAVLVPCYNEEAAVATVVADFRKALPAAEIYVYDNNSRDRTAAVAREAGAIVRSERRQGKGHVVRRMFADVEADVYVLVDGDATYDAPSAPIMIDKLLDEHLDMVVGLRVDQVQAAYRLGHRTGNRMLTGFLSDTFGHAFKDILSGYRVFSRRFVKSFPVLSDGFEIETELAVYALELSLPVAEVETPYYARPEGSFSKLNTWRDGFRILGTMLKLYRSERPLRFFTVIGILLALASIIFAIPIVITFIETGLVPRLPTAVLSMGLMIMALLSVSSGLVLDTVTRGRREMKMLAYLSQPASKRNAG</sequence>
<dbReference type="GO" id="GO:0016740">
    <property type="term" value="F:transferase activity"/>
    <property type="evidence" value="ECO:0007669"/>
    <property type="project" value="UniProtKB-KW"/>
</dbReference>
<dbReference type="InterPro" id="IPR001173">
    <property type="entry name" value="Glyco_trans_2-like"/>
</dbReference>
<protein>
    <submittedName>
        <fullName evidence="3">Glycosyltransferase involved in cell wall bisynthesis</fullName>
    </submittedName>
</protein>
<dbReference type="Gene3D" id="3.90.550.10">
    <property type="entry name" value="Spore Coat Polysaccharide Biosynthesis Protein SpsA, Chain A"/>
    <property type="match status" value="1"/>
</dbReference>
<feature type="transmembrane region" description="Helical" evidence="1">
    <location>
        <begin position="268"/>
        <end position="290"/>
    </location>
</feature>
<reference evidence="3 4" key="1">
    <citation type="submission" date="2016-08" db="EMBL/GenBank/DDBJ databases">
        <authorList>
            <person name="Seilhamer J.J."/>
        </authorList>
    </citation>
    <scope>NUCLEOTIDE SEQUENCE [LARGE SCALE GENOMIC DNA]</scope>
    <source>
        <strain evidence="3 4">CCBAU 10071</strain>
    </source>
</reference>
<dbReference type="PANTHER" id="PTHR48090">
    <property type="entry name" value="UNDECAPRENYL-PHOSPHATE 4-DEOXY-4-FORMAMIDO-L-ARABINOSE TRANSFERASE-RELATED"/>
    <property type="match status" value="1"/>
</dbReference>
<dbReference type="PANTHER" id="PTHR48090:SF7">
    <property type="entry name" value="RFBJ PROTEIN"/>
    <property type="match status" value="1"/>
</dbReference>
<dbReference type="InterPro" id="IPR029044">
    <property type="entry name" value="Nucleotide-diphossugar_trans"/>
</dbReference>
<keyword evidence="1" id="KW-1133">Transmembrane helix</keyword>
<evidence type="ECO:0000256" key="1">
    <source>
        <dbReference type="SAM" id="Phobius"/>
    </source>
</evidence>
<dbReference type="EMBL" id="FMAE01000007">
    <property type="protein sequence ID" value="SCB43742.1"/>
    <property type="molecule type" value="Genomic_DNA"/>
</dbReference>
<keyword evidence="1" id="KW-0812">Transmembrane</keyword>
<dbReference type="SUPFAM" id="SSF53448">
    <property type="entry name" value="Nucleotide-diphospho-sugar transferases"/>
    <property type="match status" value="1"/>
</dbReference>
<feature type="transmembrane region" description="Helical" evidence="1">
    <location>
        <begin position="230"/>
        <end position="256"/>
    </location>
</feature>
<dbReference type="Proteomes" id="UP000183174">
    <property type="component" value="Unassembled WGS sequence"/>
</dbReference>
<dbReference type="Pfam" id="PF00535">
    <property type="entry name" value="Glycos_transf_2"/>
    <property type="match status" value="1"/>
</dbReference>
<name>A0A1C3WUM4_9BRAD</name>
<feature type="domain" description="Glycosyltransferase 2-like" evidence="2">
    <location>
        <begin position="10"/>
        <end position="162"/>
    </location>
</feature>